<feature type="signal peptide" evidence="2">
    <location>
        <begin position="1"/>
        <end position="29"/>
    </location>
</feature>
<feature type="chain" id="PRO_5046965647" evidence="2">
    <location>
        <begin position="30"/>
        <end position="253"/>
    </location>
</feature>
<dbReference type="CDD" id="cd13530">
    <property type="entry name" value="PBP2_peptides_like"/>
    <property type="match status" value="1"/>
</dbReference>
<comment type="caution">
    <text evidence="4">The sequence shown here is derived from an EMBL/GenBank/DDBJ whole genome shotgun (WGS) entry which is preliminary data.</text>
</comment>
<evidence type="ECO:0000256" key="2">
    <source>
        <dbReference type="SAM" id="SignalP"/>
    </source>
</evidence>
<dbReference type="InterPro" id="IPR001638">
    <property type="entry name" value="Solute-binding_3/MltF_N"/>
</dbReference>
<dbReference type="EMBL" id="ABID01000001">
    <property type="protein sequence ID" value="EDQ05770.1"/>
    <property type="molecule type" value="Genomic_DNA"/>
</dbReference>
<gene>
    <name evidence="4" type="ORF">OIHEL45_03130</name>
</gene>
<dbReference type="SUPFAM" id="SSF53850">
    <property type="entry name" value="Periplasmic binding protein-like II"/>
    <property type="match status" value="1"/>
</dbReference>
<dbReference type="PANTHER" id="PTHR35936">
    <property type="entry name" value="MEMBRANE-BOUND LYTIC MUREIN TRANSGLYCOSYLASE F"/>
    <property type="match status" value="1"/>
</dbReference>
<keyword evidence="5" id="KW-1185">Reference proteome</keyword>
<accession>A0ABP2DBT3</accession>
<protein>
    <submittedName>
        <fullName evidence="4">Extracellular solute-binding protein, family 3</fullName>
    </submittedName>
</protein>
<dbReference type="PANTHER" id="PTHR35936:SF17">
    <property type="entry name" value="ARGININE-BINDING EXTRACELLULAR PROTEIN ARTP"/>
    <property type="match status" value="1"/>
</dbReference>
<dbReference type="Proteomes" id="UP000003257">
    <property type="component" value="Unassembled WGS sequence"/>
</dbReference>
<proteinExistence type="predicted"/>
<dbReference type="SMART" id="SM00062">
    <property type="entry name" value="PBPb"/>
    <property type="match status" value="1"/>
</dbReference>
<evidence type="ECO:0000256" key="1">
    <source>
        <dbReference type="ARBA" id="ARBA00022729"/>
    </source>
</evidence>
<dbReference type="Gene3D" id="3.40.190.10">
    <property type="entry name" value="Periplasmic binding protein-like II"/>
    <property type="match status" value="2"/>
</dbReference>
<reference evidence="4 5" key="1">
    <citation type="submission" date="2007-11" db="EMBL/GenBank/DDBJ databases">
        <authorList>
            <person name="Wagner-Dobler I."/>
            <person name="Ferriera S."/>
            <person name="Johnson J."/>
            <person name="Kravitz S."/>
            <person name="Beeson K."/>
            <person name="Sutton G."/>
            <person name="Rogers Y.-H."/>
            <person name="Friedman R."/>
            <person name="Frazier M."/>
            <person name="Venter J.C."/>
        </authorList>
    </citation>
    <scope>NUCLEOTIDE SEQUENCE [LARGE SCALE GENOMIC DNA]</scope>
    <source>
        <strain evidence="4 5">HEL-45</strain>
    </source>
</reference>
<dbReference type="RefSeq" id="WP_007117840.1">
    <property type="nucleotide sequence ID" value="NZ_ABID01000001.1"/>
</dbReference>
<evidence type="ECO:0000313" key="4">
    <source>
        <dbReference type="EMBL" id="EDQ05770.1"/>
    </source>
</evidence>
<evidence type="ECO:0000313" key="5">
    <source>
        <dbReference type="Proteomes" id="UP000003257"/>
    </source>
</evidence>
<organism evidence="4 5">
    <name type="scientific">Sulfitobacter indolifex HEL-45</name>
    <dbReference type="NCBI Taxonomy" id="391624"/>
    <lineage>
        <taxon>Bacteria</taxon>
        <taxon>Pseudomonadati</taxon>
        <taxon>Pseudomonadota</taxon>
        <taxon>Alphaproteobacteria</taxon>
        <taxon>Rhodobacterales</taxon>
        <taxon>Roseobacteraceae</taxon>
        <taxon>Sulfitobacter</taxon>
    </lineage>
</organism>
<sequence length="253" mass="27190">MNFITSLKNLRVIALAVGLSAAAMEPAMAQDLKVGSTPTGVPFTFLNVETNQIDGIMVDIMKAIAEEEGFDVEINATQWSALIPSLTGGKISIIAAAMYATPERAEVVSFSETVYSYGEGLFVKSDNETAYSSVKDMEGLTVGVQVGTSYKDALEASGRFDDIKVYDSIADIMRDVALGRIDAGFGDYPIVAYQLAKGTSEVRLVQEYEALAPGNVAIAVRKDDTELLGKINNGLKSIRENGELDKILVKWGL</sequence>
<keyword evidence="1 2" id="KW-0732">Signal</keyword>
<dbReference type="Pfam" id="PF00497">
    <property type="entry name" value="SBP_bac_3"/>
    <property type="match status" value="1"/>
</dbReference>
<feature type="domain" description="Solute-binding protein family 3/N-terminal" evidence="3">
    <location>
        <begin position="31"/>
        <end position="253"/>
    </location>
</feature>
<name>A0ABP2DBT3_9RHOB</name>
<evidence type="ECO:0000259" key="3">
    <source>
        <dbReference type="SMART" id="SM00062"/>
    </source>
</evidence>